<dbReference type="RefSeq" id="WP_248944169.1">
    <property type="nucleotide sequence ID" value="NZ_CBCSGY010000051.1"/>
</dbReference>
<proteinExistence type="predicted"/>
<comment type="caution">
    <text evidence="2">The sequence shown here is derived from an EMBL/GenBank/DDBJ whole genome shotgun (WGS) entry which is preliminary data.</text>
</comment>
<gene>
    <name evidence="2" type="ORF">KAJ71_02090</name>
</gene>
<feature type="signal peptide" evidence="1">
    <location>
        <begin position="1"/>
        <end position="19"/>
    </location>
</feature>
<accession>A0ABT0K8H0</accession>
<evidence type="ECO:0000313" key="3">
    <source>
        <dbReference type="Proteomes" id="UP001165275"/>
    </source>
</evidence>
<keyword evidence="3" id="KW-1185">Reference proteome</keyword>
<sequence length="415" mass="45131">MMKIVFLCALAHIVMPATAAEVELNALGRLNPVPHKLPDSYASGYYASKDTYGMRSSAVVAAFMANSRYPFDFPIIGIPYVKSLAYYQNRDSVGLYADNTAPKLKEWEVIKSGSFTPTSFTSKEVDAVNIKPGMIIDTMHNPKWSSYVVSVSEGKIITAGWVSTKTKRMGTPTNDAGITINPITKIWATNFNMFLPENGRAKMGVIQENAIVNNIEPNPKVINGIDTVVLPISRYGGTAAYLSRSAVSGFKQQWIFGFLSQGNNISFASANTNASSPKTSFLESSSADDGLLFEGKNKNSSVLWKDGKRVVSVIGPKGLIEKIGYKTAVAKTSMQLSDRVGRYLISPDGEITLTLPKKESVFAGYTMKLMKVSPSDSVVVFKSPDSNVNGASSAKISGGPWNKEAVFDGTYWYIY</sequence>
<name>A0ABT0K8H0_9GAMM</name>
<keyword evidence="1" id="KW-0732">Signal</keyword>
<feature type="chain" id="PRO_5046939288" evidence="1">
    <location>
        <begin position="20"/>
        <end position="415"/>
    </location>
</feature>
<dbReference type="EMBL" id="JAGQDC010000002">
    <property type="protein sequence ID" value="MCL1027838.1"/>
    <property type="molecule type" value="Genomic_DNA"/>
</dbReference>
<protein>
    <submittedName>
        <fullName evidence="2">Uncharacterized protein</fullName>
    </submittedName>
</protein>
<dbReference type="Proteomes" id="UP001165275">
    <property type="component" value="Unassembled WGS sequence"/>
</dbReference>
<organism evidence="2 3">
    <name type="scientific">Serratia silvae</name>
    <dbReference type="NCBI Taxonomy" id="2824122"/>
    <lineage>
        <taxon>Bacteria</taxon>
        <taxon>Pseudomonadati</taxon>
        <taxon>Pseudomonadota</taxon>
        <taxon>Gammaproteobacteria</taxon>
        <taxon>Enterobacterales</taxon>
        <taxon>Yersiniaceae</taxon>
        <taxon>Serratia</taxon>
    </lineage>
</organism>
<evidence type="ECO:0000313" key="2">
    <source>
        <dbReference type="EMBL" id="MCL1027838.1"/>
    </source>
</evidence>
<evidence type="ECO:0000256" key="1">
    <source>
        <dbReference type="SAM" id="SignalP"/>
    </source>
</evidence>
<reference evidence="2" key="1">
    <citation type="submission" date="2021-04" db="EMBL/GenBank/DDBJ databases">
        <title>Genome sequence of Serratia sp. arafor3.</title>
        <authorList>
            <person name="Besaury L."/>
        </authorList>
    </citation>
    <scope>NUCLEOTIDE SEQUENCE</scope>
    <source>
        <strain evidence="2">Arafor3</strain>
    </source>
</reference>